<evidence type="ECO:0000256" key="2">
    <source>
        <dbReference type="ARBA" id="ARBA00022448"/>
    </source>
</evidence>
<accession>A0ABN3JTX8</accession>
<keyword evidence="3" id="KW-1003">Cell membrane</keyword>
<proteinExistence type="predicted"/>
<evidence type="ECO:0000313" key="8">
    <source>
        <dbReference type="EMBL" id="GAA2440236.1"/>
    </source>
</evidence>
<evidence type="ECO:0000256" key="4">
    <source>
        <dbReference type="ARBA" id="ARBA00022692"/>
    </source>
</evidence>
<feature type="transmembrane region" description="Helical" evidence="7">
    <location>
        <begin position="87"/>
        <end position="107"/>
    </location>
</feature>
<feature type="transmembrane region" description="Helical" evidence="7">
    <location>
        <begin position="351"/>
        <end position="378"/>
    </location>
</feature>
<reference evidence="8 9" key="1">
    <citation type="journal article" date="2019" name="Int. J. Syst. Evol. Microbiol.">
        <title>The Global Catalogue of Microorganisms (GCM) 10K type strain sequencing project: providing services to taxonomists for standard genome sequencing and annotation.</title>
        <authorList>
            <consortium name="The Broad Institute Genomics Platform"/>
            <consortium name="The Broad Institute Genome Sequencing Center for Infectious Disease"/>
            <person name="Wu L."/>
            <person name="Ma J."/>
        </authorList>
    </citation>
    <scope>NUCLEOTIDE SEQUENCE [LARGE SCALE GENOMIC DNA]</scope>
    <source>
        <strain evidence="8 9">JCM 6922</strain>
    </source>
</reference>
<comment type="caution">
    <text evidence="8">The sequence shown here is derived from an EMBL/GenBank/DDBJ whole genome shotgun (WGS) entry which is preliminary data.</text>
</comment>
<dbReference type="EMBL" id="BAAATK010000019">
    <property type="protein sequence ID" value="GAA2440236.1"/>
    <property type="molecule type" value="Genomic_DNA"/>
</dbReference>
<feature type="transmembrane region" description="Helical" evidence="7">
    <location>
        <begin position="113"/>
        <end position="136"/>
    </location>
</feature>
<name>A0ABN3JTX8_9ACTN</name>
<dbReference type="InterPro" id="IPR036259">
    <property type="entry name" value="MFS_trans_sf"/>
</dbReference>
<dbReference type="Pfam" id="PF07690">
    <property type="entry name" value="MFS_1"/>
    <property type="match status" value="1"/>
</dbReference>
<sequence length="420" mass="42745">MIPTPIRHAAPRHARTPAYGPARAVYLPRLADAVASSMATYTVPLLVLGTTDSSSLTGVAFVLAWGPRLCTFGLAGSAVDRLGAGRVFRMAACARAVVVGLAAPVLLLVGDTAAAVVVMLLAACTGFLTEFSYIAAESVGAVASREAAGGAHRVQSVLLGIDQAAALIGPAAGGVLLQWGGSSGMLAAISGLSILSAVITPHIRQPVPEATPSLLRGLRSGWSTLRALPMLAYLVAGLALSNLALGVLQAATPVVLMKQLGQSSASVGLVWSAAAAASLLAVAGARIAIDRWGLVRTGRVASLITVAPCFALAHADSYPAYLLLIAVFMAGDSALAVVLRTLRSSLIPAEVFGSTLSLTVLILLLPFPLAGVVMAAVAPADLDAVITACAVLQCLGLALAFVRAGRLRPSRGKHRRAARR</sequence>
<dbReference type="Proteomes" id="UP001500460">
    <property type="component" value="Unassembled WGS sequence"/>
</dbReference>
<keyword evidence="5 7" id="KW-1133">Transmembrane helix</keyword>
<feature type="transmembrane region" description="Helical" evidence="7">
    <location>
        <begin position="55"/>
        <end position="75"/>
    </location>
</feature>
<keyword evidence="6 7" id="KW-0472">Membrane</keyword>
<evidence type="ECO:0000256" key="5">
    <source>
        <dbReference type="ARBA" id="ARBA00022989"/>
    </source>
</evidence>
<dbReference type="PANTHER" id="PTHR23513">
    <property type="entry name" value="INTEGRAL MEMBRANE EFFLUX PROTEIN-RELATED"/>
    <property type="match status" value="1"/>
</dbReference>
<keyword evidence="9" id="KW-1185">Reference proteome</keyword>
<keyword evidence="2" id="KW-0813">Transport</keyword>
<feature type="transmembrane region" description="Helical" evidence="7">
    <location>
        <begin position="224"/>
        <end position="245"/>
    </location>
</feature>
<dbReference type="PANTHER" id="PTHR23513:SF9">
    <property type="entry name" value="ENTEROBACTIN EXPORTER ENTS"/>
    <property type="match status" value="1"/>
</dbReference>
<organism evidence="8 9">
    <name type="scientific">Streptomyces glaucus</name>
    <dbReference type="NCBI Taxonomy" id="284029"/>
    <lineage>
        <taxon>Bacteria</taxon>
        <taxon>Bacillati</taxon>
        <taxon>Actinomycetota</taxon>
        <taxon>Actinomycetes</taxon>
        <taxon>Kitasatosporales</taxon>
        <taxon>Streptomycetaceae</taxon>
        <taxon>Streptomyces</taxon>
    </lineage>
</organism>
<dbReference type="InterPro" id="IPR011701">
    <property type="entry name" value="MFS"/>
</dbReference>
<protein>
    <submittedName>
        <fullName evidence="8">MFS transporter</fullName>
    </submittedName>
</protein>
<feature type="transmembrane region" description="Helical" evidence="7">
    <location>
        <begin position="321"/>
        <end position="339"/>
    </location>
</feature>
<feature type="transmembrane region" description="Helical" evidence="7">
    <location>
        <begin position="157"/>
        <end position="179"/>
    </location>
</feature>
<dbReference type="SUPFAM" id="SSF103473">
    <property type="entry name" value="MFS general substrate transporter"/>
    <property type="match status" value="1"/>
</dbReference>
<evidence type="ECO:0000256" key="7">
    <source>
        <dbReference type="SAM" id="Phobius"/>
    </source>
</evidence>
<feature type="transmembrane region" description="Helical" evidence="7">
    <location>
        <begin position="384"/>
        <end position="405"/>
    </location>
</feature>
<feature type="transmembrane region" description="Helical" evidence="7">
    <location>
        <begin position="265"/>
        <end position="285"/>
    </location>
</feature>
<evidence type="ECO:0000256" key="6">
    <source>
        <dbReference type="ARBA" id="ARBA00023136"/>
    </source>
</evidence>
<evidence type="ECO:0000256" key="1">
    <source>
        <dbReference type="ARBA" id="ARBA00004429"/>
    </source>
</evidence>
<keyword evidence="4 7" id="KW-0812">Transmembrane</keyword>
<comment type="subcellular location">
    <subcellularLocation>
        <location evidence="1">Cell inner membrane</location>
        <topology evidence="1">Multi-pass membrane protein</topology>
    </subcellularLocation>
</comment>
<evidence type="ECO:0000313" key="9">
    <source>
        <dbReference type="Proteomes" id="UP001500460"/>
    </source>
</evidence>
<dbReference type="Gene3D" id="1.20.1250.20">
    <property type="entry name" value="MFS general substrate transporter like domains"/>
    <property type="match status" value="1"/>
</dbReference>
<evidence type="ECO:0000256" key="3">
    <source>
        <dbReference type="ARBA" id="ARBA00022475"/>
    </source>
</evidence>
<gene>
    <name evidence="8" type="ORF">GCM10010421_33240</name>
</gene>